<dbReference type="EMBL" id="PDPS01000023">
    <property type="protein sequence ID" value="PID58359.1"/>
    <property type="molecule type" value="Genomic_DNA"/>
</dbReference>
<dbReference type="AlphaFoldDB" id="A0A2G6E8D2"/>
<evidence type="ECO:0000313" key="2">
    <source>
        <dbReference type="Proteomes" id="UP000229740"/>
    </source>
</evidence>
<name>A0A2G6E8D2_9BACT</name>
<gene>
    <name evidence="1" type="ORF">CSB45_04635</name>
</gene>
<protein>
    <recommendedName>
        <fullName evidence="3">PIN domain-containing protein</fullName>
    </recommendedName>
</protein>
<accession>A0A2G6E8D2</accession>
<evidence type="ECO:0008006" key="3">
    <source>
        <dbReference type="Google" id="ProtNLM"/>
    </source>
</evidence>
<evidence type="ECO:0000313" key="1">
    <source>
        <dbReference type="EMBL" id="PID58359.1"/>
    </source>
</evidence>
<organism evidence="1 2">
    <name type="scientific">candidate division KSB3 bacterium</name>
    <dbReference type="NCBI Taxonomy" id="2044937"/>
    <lineage>
        <taxon>Bacteria</taxon>
        <taxon>candidate division KSB3</taxon>
    </lineage>
</organism>
<dbReference type="Proteomes" id="UP000229740">
    <property type="component" value="Unassembled WGS sequence"/>
</dbReference>
<comment type="caution">
    <text evidence="1">The sequence shown here is derived from an EMBL/GenBank/DDBJ whole genome shotgun (WGS) entry which is preliminary data.</text>
</comment>
<sequence>MSRRHLVFVKISFTRYFPGISSFYNVPVFSLDSCLPASKIYLITLWLKIHVPGDAQDCMFDAFDLIQFHELQEACIDASSLLYLSKIGCLETLRRAIELYSIAEILDEAGMSHDGFHLIACRKSDLSNDLRLLNCAIDRQAPLISEDKQLLLQARRAKLPYYNSLMMLNFLVFAQLLDAGEYACCHRKLQHNARYSESVWQYGDAVLRQIHERSIKSES</sequence>
<proteinExistence type="predicted"/>
<reference evidence="1 2" key="1">
    <citation type="submission" date="2017-10" db="EMBL/GenBank/DDBJ databases">
        <title>Novel microbial diversity and functional potential in the marine mammal oral microbiome.</title>
        <authorList>
            <person name="Dudek N.K."/>
            <person name="Sun C.L."/>
            <person name="Burstein D."/>
            <person name="Kantor R.S."/>
            <person name="Aliaga Goltsman D.S."/>
            <person name="Bik E.M."/>
            <person name="Thomas B.C."/>
            <person name="Banfield J.F."/>
            <person name="Relman D.A."/>
        </authorList>
    </citation>
    <scope>NUCLEOTIDE SEQUENCE [LARGE SCALE GENOMIC DNA]</scope>
    <source>
        <strain evidence="1">DOLZORAL124_49_17</strain>
    </source>
</reference>